<comment type="subcellular location">
    <subcellularLocation>
        <location evidence="2">Endosome membrane</location>
        <topology evidence="2">Peripheral membrane protein</topology>
    </subcellularLocation>
    <subcellularLocation>
        <location evidence="1">Late endosome membrane</location>
    </subcellularLocation>
    <subcellularLocation>
        <location evidence="3">Lysosome membrane</location>
        <topology evidence="3">Peripheral membrane protein</topology>
        <orientation evidence="3">Cytoplasmic side</orientation>
    </subcellularLocation>
</comment>
<evidence type="ECO:0000256" key="7">
    <source>
        <dbReference type="ARBA" id="ARBA00023136"/>
    </source>
</evidence>
<dbReference type="Proteomes" id="UP001165740">
    <property type="component" value="Chromosome 2"/>
</dbReference>
<evidence type="ECO:0000256" key="9">
    <source>
        <dbReference type="SAM" id="Phobius"/>
    </source>
</evidence>
<dbReference type="SMART" id="SM00714">
    <property type="entry name" value="LITAF"/>
    <property type="match status" value="1"/>
</dbReference>
<feature type="domain" description="LITAF" evidence="10">
    <location>
        <begin position="102"/>
        <end position="190"/>
    </location>
</feature>
<keyword evidence="7 9" id="KW-0472">Membrane</keyword>
<evidence type="ECO:0000256" key="8">
    <source>
        <dbReference type="SAM" id="MobiDB-lite"/>
    </source>
</evidence>
<dbReference type="PANTHER" id="PTHR23292:SF6">
    <property type="entry name" value="FI16602P1-RELATED"/>
    <property type="match status" value="1"/>
</dbReference>
<accession>A0A9W2ZJ63</accession>
<keyword evidence="9" id="KW-1133">Transmembrane helix</keyword>
<proteinExistence type="inferred from homology"/>
<dbReference type="InterPro" id="IPR037519">
    <property type="entry name" value="LITAF_fam"/>
</dbReference>
<sequence>MSEMSSTNMPPPYPGPPVESGQSQNPPPNLGYPAQFDASKTTQAPGYPPAPGYPEYPMPPAYLQAPPPPQSFYAWPGYGQPNQPGIGYGQPYSMPANYRQGTTVVVAQPPITVVQTFRDVPVHMNCPHCRAEIVTGTHYETGTFTWIICFVLFFVGCSLGCCFFPFCVDGCKDVIHTCPNCRQQLARYSRI</sequence>
<dbReference type="Pfam" id="PF10601">
    <property type="entry name" value="zf-LITAF-like"/>
    <property type="match status" value="1"/>
</dbReference>
<protein>
    <submittedName>
        <fullName evidence="12">Lipopolysaccharide-induced tumor necrosis factor-alpha factor homolog isoform X2</fullName>
    </submittedName>
</protein>
<feature type="transmembrane region" description="Helical" evidence="9">
    <location>
        <begin position="144"/>
        <end position="166"/>
    </location>
</feature>
<evidence type="ECO:0000259" key="10">
    <source>
        <dbReference type="PROSITE" id="PS51837"/>
    </source>
</evidence>
<dbReference type="AlphaFoldDB" id="A0A9W2ZJ63"/>
<keyword evidence="11" id="KW-1185">Reference proteome</keyword>
<keyword evidence="5" id="KW-0479">Metal-binding</keyword>
<dbReference type="PANTHER" id="PTHR23292">
    <property type="entry name" value="LIPOPOLYSACCHARIDE-INDUCED TUMOR NECROSIS FACTOR-ALPHA FACTOR"/>
    <property type="match status" value="1"/>
</dbReference>
<name>A0A9W2ZJ63_BIOGL</name>
<gene>
    <name evidence="12" type="primary">LOC106073288</name>
</gene>
<evidence type="ECO:0000313" key="12">
    <source>
        <dbReference type="RefSeq" id="XP_055875067.1"/>
    </source>
</evidence>
<evidence type="ECO:0000256" key="1">
    <source>
        <dbReference type="ARBA" id="ARBA00004414"/>
    </source>
</evidence>
<feature type="region of interest" description="Disordered" evidence="8">
    <location>
        <begin position="1"/>
        <end position="51"/>
    </location>
</feature>
<comment type="similarity">
    <text evidence="4">Belongs to the CDIP1/LITAF family.</text>
</comment>
<keyword evidence="6" id="KW-0862">Zinc</keyword>
<evidence type="ECO:0000256" key="4">
    <source>
        <dbReference type="ARBA" id="ARBA00005975"/>
    </source>
</evidence>
<dbReference type="GO" id="GO:0005765">
    <property type="term" value="C:lysosomal membrane"/>
    <property type="evidence" value="ECO:0007669"/>
    <property type="project" value="UniProtKB-SubCell"/>
</dbReference>
<dbReference type="RefSeq" id="XP_055875067.1">
    <property type="nucleotide sequence ID" value="XM_056019092.1"/>
</dbReference>
<evidence type="ECO:0000256" key="5">
    <source>
        <dbReference type="ARBA" id="ARBA00022723"/>
    </source>
</evidence>
<evidence type="ECO:0000313" key="11">
    <source>
        <dbReference type="Proteomes" id="UP001165740"/>
    </source>
</evidence>
<evidence type="ECO:0000256" key="2">
    <source>
        <dbReference type="ARBA" id="ARBA00004481"/>
    </source>
</evidence>
<dbReference type="PROSITE" id="PS51837">
    <property type="entry name" value="LITAF"/>
    <property type="match status" value="1"/>
</dbReference>
<evidence type="ECO:0000256" key="6">
    <source>
        <dbReference type="ARBA" id="ARBA00022833"/>
    </source>
</evidence>
<organism evidence="11 12">
    <name type="scientific">Biomphalaria glabrata</name>
    <name type="common">Bloodfluke planorb</name>
    <name type="synonym">Freshwater snail</name>
    <dbReference type="NCBI Taxonomy" id="6526"/>
    <lineage>
        <taxon>Eukaryota</taxon>
        <taxon>Metazoa</taxon>
        <taxon>Spiralia</taxon>
        <taxon>Lophotrochozoa</taxon>
        <taxon>Mollusca</taxon>
        <taxon>Gastropoda</taxon>
        <taxon>Heterobranchia</taxon>
        <taxon>Euthyneura</taxon>
        <taxon>Panpulmonata</taxon>
        <taxon>Hygrophila</taxon>
        <taxon>Lymnaeoidea</taxon>
        <taxon>Planorbidae</taxon>
        <taxon>Biomphalaria</taxon>
    </lineage>
</organism>
<dbReference type="GO" id="GO:0008270">
    <property type="term" value="F:zinc ion binding"/>
    <property type="evidence" value="ECO:0007669"/>
    <property type="project" value="TreeGrafter"/>
</dbReference>
<dbReference type="GO" id="GO:0031902">
    <property type="term" value="C:late endosome membrane"/>
    <property type="evidence" value="ECO:0007669"/>
    <property type="project" value="UniProtKB-SubCell"/>
</dbReference>
<evidence type="ECO:0000256" key="3">
    <source>
        <dbReference type="ARBA" id="ARBA00004630"/>
    </source>
</evidence>
<reference evidence="12" key="1">
    <citation type="submission" date="2025-08" db="UniProtKB">
        <authorList>
            <consortium name="RefSeq"/>
        </authorList>
    </citation>
    <scope>IDENTIFICATION</scope>
</reference>
<keyword evidence="9" id="KW-0812">Transmembrane</keyword>
<dbReference type="InterPro" id="IPR006629">
    <property type="entry name" value="LITAF"/>
</dbReference>
<dbReference type="GeneID" id="106073288"/>